<name>A0A7L6ATK5_9GAMM</name>
<keyword evidence="2" id="KW-1185">Reference proteome</keyword>
<sequence>MPQSPIHLVVSPDDEEMAYLYLPAHPSQITPGISKKQMRLSNLIENYKGSDIYLDFDESGTLIGIEIT</sequence>
<protein>
    <submittedName>
        <fullName evidence="1">DUF2283 domain-containing protein</fullName>
    </submittedName>
</protein>
<proteinExistence type="predicted"/>
<dbReference type="AlphaFoldDB" id="A0A7L6ATK5"/>
<evidence type="ECO:0000313" key="1">
    <source>
        <dbReference type="EMBL" id="QLQ32439.1"/>
    </source>
</evidence>
<dbReference type="Proteomes" id="UP000510621">
    <property type="component" value="Chromosome"/>
</dbReference>
<gene>
    <name evidence="1" type="ORF">HZT40_13555</name>
</gene>
<dbReference type="EMBL" id="CP059265">
    <property type="protein sequence ID" value="QLQ32439.1"/>
    <property type="molecule type" value="Genomic_DNA"/>
</dbReference>
<dbReference type="Pfam" id="PF10049">
    <property type="entry name" value="DUF2283"/>
    <property type="match status" value="1"/>
</dbReference>
<accession>A0A7L6ATK5</accession>
<organism evidence="1 2">
    <name type="scientific">Candidatus Thiothrix singaporensis</name>
    <dbReference type="NCBI Taxonomy" id="2799669"/>
    <lineage>
        <taxon>Bacteria</taxon>
        <taxon>Pseudomonadati</taxon>
        <taxon>Pseudomonadota</taxon>
        <taxon>Gammaproteobacteria</taxon>
        <taxon>Thiotrichales</taxon>
        <taxon>Thiotrichaceae</taxon>
        <taxon>Thiothrix</taxon>
    </lineage>
</organism>
<reference evidence="1" key="1">
    <citation type="submission" date="2020-06" db="EMBL/GenBank/DDBJ databases">
        <title>Analysis procedures for assessing recovery of high quality, complete, closed genomes from Nanopore long read metagenome sequencing.</title>
        <authorList>
            <person name="Bessarab I."/>
            <person name="Arumugam K."/>
            <person name="Haryono M."/>
            <person name="Liu X."/>
            <person name="Roy S."/>
            <person name="Zuniga-Montanez R.E."/>
            <person name="Qiu G."/>
            <person name="Drautz-Moses D.I."/>
            <person name="Law Y.Y."/>
            <person name="Wuertz S."/>
            <person name="Lauro F.M."/>
            <person name="Huson D.H."/>
            <person name="Williams R.B."/>
        </authorList>
    </citation>
    <scope>NUCLEOTIDE SEQUENCE [LARGE SCALE GENOMIC DNA]</scope>
    <source>
        <strain evidence="1">SSD2</strain>
    </source>
</reference>
<dbReference type="InterPro" id="IPR019270">
    <property type="entry name" value="DUF2283"/>
</dbReference>
<dbReference type="KEGG" id="this:HZT40_13555"/>
<evidence type="ECO:0000313" key="2">
    <source>
        <dbReference type="Proteomes" id="UP000510621"/>
    </source>
</evidence>